<dbReference type="PANTHER" id="PTHR12561">
    <property type="entry name" value="LIPOATE-PROTEIN LIGASE"/>
    <property type="match status" value="1"/>
</dbReference>
<dbReference type="OrthoDB" id="9788148at2"/>
<evidence type="ECO:0000256" key="7">
    <source>
        <dbReference type="ARBA" id="ARBA00048037"/>
    </source>
</evidence>
<dbReference type="PATRIC" id="fig|1276258.3.peg.964"/>
<evidence type="ECO:0000256" key="2">
    <source>
        <dbReference type="ARBA" id="ARBA00005124"/>
    </source>
</evidence>
<dbReference type="STRING" id="1276258.SAPIS_v1c09410"/>
<evidence type="ECO:0000256" key="1">
    <source>
        <dbReference type="ARBA" id="ARBA00005085"/>
    </source>
</evidence>
<keyword evidence="6" id="KW-0067">ATP-binding</keyword>
<name>V5RKY5_SPIAP</name>
<dbReference type="GO" id="GO:0005524">
    <property type="term" value="F:ATP binding"/>
    <property type="evidence" value="ECO:0007669"/>
    <property type="project" value="UniProtKB-KW"/>
</dbReference>
<comment type="pathway">
    <text evidence="2">Protein modification; protein lipoylation via exogenous pathway; protein N(6)-(lipoyl)lysine from lipoate: step 1/2.</text>
</comment>
<dbReference type="InterPro" id="IPR045864">
    <property type="entry name" value="aa-tRNA-synth_II/BPL/LPL"/>
</dbReference>
<organism evidence="9 10">
    <name type="scientific">Spiroplasma apis B31</name>
    <dbReference type="NCBI Taxonomy" id="1276258"/>
    <lineage>
        <taxon>Bacteria</taxon>
        <taxon>Bacillati</taxon>
        <taxon>Mycoplasmatota</taxon>
        <taxon>Mollicutes</taxon>
        <taxon>Entomoplasmatales</taxon>
        <taxon>Spiroplasmataceae</taxon>
        <taxon>Spiroplasma</taxon>
    </lineage>
</organism>
<gene>
    <name evidence="9" type="primary">lplA</name>
    <name evidence="9" type="ORF">SAPIS_v1c09410</name>
</gene>
<dbReference type="KEGG" id="sapi:SAPIS_v1c09410"/>
<evidence type="ECO:0000256" key="5">
    <source>
        <dbReference type="ARBA" id="ARBA00022741"/>
    </source>
</evidence>
<reference evidence="9 10" key="1">
    <citation type="journal article" date="2014" name="Genome Announc.">
        <title>Complete Genome Sequence of Spiroplasma apis B31T (ATCC 33834), a Bacterium Associated with May Disease of Honeybees (Apis mellifera).</title>
        <authorList>
            <person name="Ku C."/>
            <person name="Lo W.S."/>
            <person name="Chen L.L."/>
            <person name="Kuo C.H."/>
        </authorList>
    </citation>
    <scope>NUCLEOTIDE SEQUENCE [LARGE SCALE GENOMIC DNA]</scope>
    <source>
        <strain evidence="9">B31</strain>
    </source>
</reference>
<evidence type="ECO:0000256" key="6">
    <source>
        <dbReference type="ARBA" id="ARBA00022840"/>
    </source>
</evidence>
<dbReference type="GO" id="GO:0017118">
    <property type="term" value="F:lipoyltransferase activity"/>
    <property type="evidence" value="ECO:0007669"/>
    <property type="project" value="TreeGrafter"/>
</dbReference>
<dbReference type="PANTHER" id="PTHR12561:SF3">
    <property type="entry name" value="LIPOYLTRANSFERASE 1, MITOCHONDRIAL"/>
    <property type="match status" value="1"/>
</dbReference>
<sequence length="331" mass="38113">MYIYKTTCVDPRYNLAIEEYLTMAEKYDQPILFLWQNDNTIVVGRNQNSAWEINLQKAQNDGVTIIRRNTGGGTVFHDLGNLNFSIIYTDKDNKAVSLFSEMLKPVISTLNEMGAAAEFSGRNDIVIKGKKISGNAMWKHKERFLQHGTILFNANLDKLTKYLTVDRSKILSKNIESIAARVTNVNQEVENKIEIDEFMNRLIETYKKTDDVTEIVLTKDDLAAIEEIFKKKYCNPDWTFSKNETFSYRNKNRFEGKGTVEVLLEVKKGVIEDAKIYGDFLGFAGTEELEERLIGTKYNTKDLEKVLEEFDIKDIFGENFTNQDILDLLIQ</sequence>
<dbReference type="GO" id="GO:0016979">
    <property type="term" value="F:lipoate-protein ligase activity"/>
    <property type="evidence" value="ECO:0007669"/>
    <property type="project" value="UniProtKB-EC"/>
</dbReference>
<feature type="domain" description="BPL/LPL catalytic" evidence="8">
    <location>
        <begin position="26"/>
        <end position="214"/>
    </location>
</feature>
<dbReference type="eggNOG" id="COG0095">
    <property type="taxonomic scope" value="Bacteria"/>
</dbReference>
<dbReference type="GO" id="GO:0009249">
    <property type="term" value="P:protein lipoylation"/>
    <property type="evidence" value="ECO:0007669"/>
    <property type="project" value="InterPro"/>
</dbReference>
<dbReference type="AlphaFoldDB" id="V5RKY5"/>
<dbReference type="EMBL" id="CP006682">
    <property type="protein sequence ID" value="AHB36786.1"/>
    <property type="molecule type" value="Genomic_DNA"/>
</dbReference>
<proteinExistence type="predicted"/>
<dbReference type="GO" id="GO:0005737">
    <property type="term" value="C:cytoplasm"/>
    <property type="evidence" value="ECO:0007669"/>
    <property type="project" value="TreeGrafter"/>
</dbReference>
<dbReference type="HOGENOM" id="CLU_022986_0_2_14"/>
<dbReference type="RefSeq" id="WP_023790215.1">
    <property type="nucleotide sequence ID" value="NC_022998.1"/>
</dbReference>
<dbReference type="EC" id="6.3.1.20" evidence="3"/>
<evidence type="ECO:0000313" key="9">
    <source>
        <dbReference type="EMBL" id="AHB36786.1"/>
    </source>
</evidence>
<dbReference type="SUPFAM" id="SSF82649">
    <property type="entry name" value="SufE/NifU"/>
    <property type="match status" value="1"/>
</dbReference>
<dbReference type="UniPathway" id="UPA00537">
    <property type="reaction ID" value="UER00594"/>
</dbReference>
<evidence type="ECO:0000313" key="10">
    <source>
        <dbReference type="Proteomes" id="UP000018550"/>
    </source>
</evidence>
<keyword evidence="4 9" id="KW-0436">Ligase</keyword>
<accession>V5RKY5</accession>
<dbReference type="Pfam" id="PF10437">
    <property type="entry name" value="Lip_prot_lig_C"/>
    <property type="match status" value="1"/>
</dbReference>
<dbReference type="InterPro" id="IPR004143">
    <property type="entry name" value="BPL_LPL_catalytic"/>
</dbReference>
<evidence type="ECO:0000259" key="8">
    <source>
        <dbReference type="PROSITE" id="PS51733"/>
    </source>
</evidence>
<evidence type="ECO:0000256" key="4">
    <source>
        <dbReference type="ARBA" id="ARBA00022598"/>
    </source>
</evidence>
<keyword evidence="10" id="KW-1185">Reference proteome</keyword>
<dbReference type="PROSITE" id="PS51733">
    <property type="entry name" value="BPL_LPL_CATALYTIC"/>
    <property type="match status" value="1"/>
</dbReference>
<evidence type="ECO:0000256" key="3">
    <source>
        <dbReference type="ARBA" id="ARBA00012367"/>
    </source>
</evidence>
<dbReference type="NCBIfam" id="TIGR00545">
    <property type="entry name" value="lipoyltrans"/>
    <property type="match status" value="1"/>
</dbReference>
<comment type="catalytic activity">
    <reaction evidence="7">
        <text>L-lysyl-[lipoyl-carrier protein] + (R)-lipoate + ATP = N(6)-[(R)-lipoyl]-L-lysyl-[lipoyl-carrier protein] + AMP + diphosphate + H(+)</text>
        <dbReference type="Rhea" id="RHEA:49288"/>
        <dbReference type="Rhea" id="RHEA-COMP:10500"/>
        <dbReference type="Rhea" id="RHEA-COMP:10502"/>
        <dbReference type="ChEBI" id="CHEBI:15378"/>
        <dbReference type="ChEBI" id="CHEBI:29969"/>
        <dbReference type="ChEBI" id="CHEBI:30616"/>
        <dbReference type="ChEBI" id="CHEBI:33019"/>
        <dbReference type="ChEBI" id="CHEBI:83088"/>
        <dbReference type="ChEBI" id="CHEBI:83099"/>
        <dbReference type="ChEBI" id="CHEBI:456215"/>
        <dbReference type="EC" id="6.3.1.20"/>
    </reaction>
</comment>
<comment type="pathway">
    <text evidence="1">Protein modification; protein lipoylation via exogenous pathway; protein N(6)-(lipoyl)lysine from lipoate: step 2/2.</text>
</comment>
<dbReference type="CDD" id="cd16443">
    <property type="entry name" value="LplA"/>
    <property type="match status" value="1"/>
</dbReference>
<dbReference type="InterPro" id="IPR019491">
    <property type="entry name" value="Lipoate_protein_ligase_C"/>
</dbReference>
<dbReference type="Proteomes" id="UP000018550">
    <property type="component" value="Chromosome"/>
</dbReference>
<dbReference type="Gene3D" id="3.30.930.10">
    <property type="entry name" value="Bira Bifunctional Protein, Domain 2"/>
    <property type="match status" value="1"/>
</dbReference>
<dbReference type="InterPro" id="IPR004562">
    <property type="entry name" value="LipoylTrfase_LipoateP_Ligase"/>
</dbReference>
<dbReference type="Gene3D" id="3.30.390.50">
    <property type="entry name" value="CO dehydrogenase flavoprotein, C-terminal domain"/>
    <property type="match status" value="1"/>
</dbReference>
<keyword evidence="5" id="KW-0547">Nucleotide-binding</keyword>
<protein>
    <recommendedName>
        <fullName evidence="3">lipoate--protein ligase</fullName>
        <ecNumber evidence="3">6.3.1.20</ecNumber>
    </recommendedName>
</protein>
<dbReference type="SUPFAM" id="SSF55681">
    <property type="entry name" value="Class II aaRS and biotin synthetases"/>
    <property type="match status" value="1"/>
</dbReference>
<dbReference type="Pfam" id="PF21948">
    <property type="entry name" value="LplA-B_cat"/>
    <property type="match status" value="1"/>
</dbReference>